<comment type="caution">
    <text evidence="6">Lacks conserved residue(s) required for the propagation of feature annotation.</text>
</comment>
<evidence type="ECO:0000256" key="3">
    <source>
        <dbReference type="ARBA" id="ARBA00022692"/>
    </source>
</evidence>
<evidence type="ECO:0000256" key="2">
    <source>
        <dbReference type="ARBA" id="ARBA00005692"/>
    </source>
</evidence>
<dbReference type="Pfam" id="PF02118">
    <property type="entry name" value="Srg"/>
    <property type="match status" value="1"/>
</dbReference>
<comment type="subcellular location">
    <subcellularLocation>
        <location evidence="1">Membrane</location>
        <topology evidence="1">Multi-pass membrane protein</topology>
    </subcellularLocation>
</comment>
<dbReference type="Proteomes" id="UP000827892">
    <property type="component" value="Chromosome II"/>
</dbReference>
<protein>
    <recommendedName>
        <fullName evidence="6">Serpentine receptor class gamma</fullName>
    </recommendedName>
</protein>
<dbReference type="GO" id="GO:0007606">
    <property type="term" value="P:sensory perception of chemical stimulus"/>
    <property type="evidence" value="ECO:0007669"/>
    <property type="project" value="UniProtKB-UniRule"/>
</dbReference>
<keyword evidence="5 6" id="KW-0472">Membrane</keyword>
<evidence type="ECO:0000256" key="1">
    <source>
        <dbReference type="ARBA" id="ARBA00004141"/>
    </source>
</evidence>
<dbReference type="EMBL" id="CP090892">
    <property type="protein sequence ID" value="ULU07772.1"/>
    <property type="molecule type" value="Genomic_DNA"/>
</dbReference>
<name>A0AAE9IVH5_CAEBR</name>
<keyword evidence="3 6" id="KW-0812">Transmembrane</keyword>
<evidence type="ECO:0000313" key="8">
    <source>
        <dbReference type="Proteomes" id="UP000827892"/>
    </source>
</evidence>
<proteinExistence type="inferred from homology"/>
<comment type="similarity">
    <text evidence="2 6">Belongs to the nematode receptor-like protein srg family.</text>
</comment>
<dbReference type="AlphaFoldDB" id="A0AAE9IVH5"/>
<keyword evidence="4 6" id="KW-1133">Transmembrane helix</keyword>
<feature type="transmembrane region" description="Helical" evidence="6">
    <location>
        <begin position="48"/>
        <end position="69"/>
    </location>
</feature>
<dbReference type="InterPro" id="IPR000609">
    <property type="entry name" value="7TM_GPCR_serpentine_rcpt_Srg"/>
</dbReference>
<evidence type="ECO:0000313" key="7">
    <source>
        <dbReference type="EMBL" id="ULU07772.1"/>
    </source>
</evidence>
<dbReference type="GO" id="GO:0016020">
    <property type="term" value="C:membrane"/>
    <property type="evidence" value="ECO:0007669"/>
    <property type="project" value="UniProtKB-SubCell"/>
</dbReference>
<accession>A0AAE9IVH5</accession>
<evidence type="ECO:0000256" key="6">
    <source>
        <dbReference type="RuleBase" id="RU280813"/>
    </source>
</evidence>
<organism evidence="7 8">
    <name type="scientific">Caenorhabditis briggsae</name>
    <dbReference type="NCBI Taxonomy" id="6238"/>
    <lineage>
        <taxon>Eukaryota</taxon>
        <taxon>Metazoa</taxon>
        <taxon>Ecdysozoa</taxon>
        <taxon>Nematoda</taxon>
        <taxon>Chromadorea</taxon>
        <taxon>Rhabditida</taxon>
        <taxon>Rhabditina</taxon>
        <taxon>Rhabditomorpha</taxon>
        <taxon>Rhabditoidea</taxon>
        <taxon>Rhabditidae</taxon>
        <taxon>Peloderinae</taxon>
        <taxon>Caenorhabditis</taxon>
    </lineage>
</organism>
<evidence type="ECO:0000256" key="5">
    <source>
        <dbReference type="ARBA" id="ARBA00023136"/>
    </source>
</evidence>
<gene>
    <name evidence="7" type="ORF">L3Y34_019058</name>
</gene>
<dbReference type="GO" id="GO:0004888">
    <property type="term" value="F:transmembrane signaling receptor activity"/>
    <property type="evidence" value="ECO:0007669"/>
    <property type="project" value="InterPro"/>
</dbReference>
<reference evidence="7 8" key="1">
    <citation type="submission" date="2022-05" db="EMBL/GenBank/DDBJ databases">
        <title>Chromosome-level reference genomes for two strains of Caenorhabditis briggsae: an improved platform for comparative genomics.</title>
        <authorList>
            <person name="Stevens L."/>
            <person name="Andersen E.C."/>
        </authorList>
    </citation>
    <scope>NUCLEOTIDE SEQUENCE [LARGE SCALE GENOMIC DNA]</scope>
    <source>
        <strain evidence="7">QX1410_ONT</strain>
        <tissue evidence="7">Whole-organism</tissue>
    </source>
</reference>
<sequence>MFFNHSLQTDLTAWTYKISRKIVVFYYYFDIYHLPIVFCSTCDKDALYVLQAIAFDTFTVGSALIMILVNSTLRGSVFKGIKRTSIVSVS</sequence>
<evidence type="ECO:0000256" key="4">
    <source>
        <dbReference type="ARBA" id="ARBA00022989"/>
    </source>
</evidence>